<evidence type="ECO:0000256" key="10">
    <source>
        <dbReference type="ARBA" id="ARBA00023237"/>
    </source>
</evidence>
<evidence type="ECO:0000256" key="13">
    <source>
        <dbReference type="SAM" id="SignalP"/>
    </source>
</evidence>
<evidence type="ECO:0000256" key="5">
    <source>
        <dbReference type="ARBA" id="ARBA00022692"/>
    </source>
</evidence>
<protein>
    <submittedName>
        <fullName evidence="16">Iron complex outermembrane recepter protein</fullName>
    </submittedName>
</protein>
<dbReference type="SUPFAM" id="SSF56935">
    <property type="entry name" value="Porins"/>
    <property type="match status" value="1"/>
</dbReference>
<evidence type="ECO:0000256" key="2">
    <source>
        <dbReference type="ARBA" id="ARBA00022448"/>
    </source>
</evidence>
<dbReference type="PANTHER" id="PTHR32552">
    <property type="entry name" value="FERRICHROME IRON RECEPTOR-RELATED"/>
    <property type="match status" value="1"/>
</dbReference>
<proteinExistence type="inferred from homology"/>
<feature type="chain" id="PRO_5011717257" evidence="13">
    <location>
        <begin position="22"/>
        <end position="745"/>
    </location>
</feature>
<keyword evidence="4" id="KW-0410">Iron transport</keyword>
<evidence type="ECO:0000256" key="9">
    <source>
        <dbReference type="ARBA" id="ARBA00023136"/>
    </source>
</evidence>
<dbReference type="InterPro" id="IPR000531">
    <property type="entry name" value="Beta-barrel_TonB"/>
</dbReference>
<dbReference type="Pfam" id="PF07715">
    <property type="entry name" value="Plug"/>
    <property type="match status" value="1"/>
</dbReference>
<comment type="similarity">
    <text evidence="11 12">Belongs to the TonB-dependent receptor family.</text>
</comment>
<dbReference type="InterPro" id="IPR039426">
    <property type="entry name" value="TonB-dep_rcpt-like"/>
</dbReference>
<keyword evidence="6" id="KW-0408">Iron</keyword>
<dbReference type="InterPro" id="IPR036942">
    <property type="entry name" value="Beta-barrel_TonB_sf"/>
</dbReference>
<evidence type="ECO:0000256" key="3">
    <source>
        <dbReference type="ARBA" id="ARBA00022452"/>
    </source>
</evidence>
<sequence>MAAWPRLYMAGALLLAAQSHAQTTPEQPPGSDGQIERVTITAERRSTTLDTTPAAITALDGARLADQGATSLADVLNLAPNTSFAGQNSTQIFIRGVGDVFLLAGGDPGVALYADGAYLSDQTSTNVALFDMQRVEILRGPQGALYGRNATGGAMNLISARPTSTFQSRLGVEAGTYGRKQTEGFISGPLAGGATAARLSFQRKDLDGYTRNPLAGMPPGPIVSGAPVFAPPGRLDDLHSTALRLQTSTRFADSGSLRLIAGYYHQNDNGRSLSLLIDPLMNSSLLYGLYPEADPRRQASQGAVHRVDVRSLQAIYERPLDGATLSLTAAWRKSGVHHAWDGDQTAAPSAMVSFTTASIDRGIDLHVASSGEARLQWLAGLTAQDFRQRQDVSLQAQVPLGFLVPGQSLTTALPGGFRVELGGPILTRSAAAYTDLRYALTPSLALLGGVRLNRDTKRADEYQALTIPAFGLAGTRTGAPRDGWTSLTGSAGAEYKLAADTLGYARLSNGFKSGAVNLGALQGSLVKPEKVSALEFGLKTRFLERRGAFNAAVFSSTYKDMQVAQASSANVILANASKASIQGAEFELMLRPAPAWLLGATLGLMKPTYRDFTNTDTRNDPTRAVNVGGRQLAQVSKAQLGLVAEYTRKVGRHKLSLRGDYMRRSKLYFTEFNTPDAMQKSYGLLNLAASIQPAAGRWKLYGHVRNATNTTAITSMLITGTNLGSTRQVTYTPPLQVGIGASIEF</sequence>
<accession>A0A1I7ILA4</accession>
<keyword evidence="9 11" id="KW-0472">Membrane</keyword>
<dbReference type="Gene3D" id="2.40.170.20">
    <property type="entry name" value="TonB-dependent receptor, beta-barrel domain"/>
    <property type="match status" value="1"/>
</dbReference>
<evidence type="ECO:0000256" key="8">
    <source>
        <dbReference type="ARBA" id="ARBA00023077"/>
    </source>
</evidence>
<keyword evidence="13" id="KW-0732">Signal</keyword>
<keyword evidence="5 11" id="KW-0812">Transmembrane</keyword>
<evidence type="ECO:0000313" key="17">
    <source>
        <dbReference type="Proteomes" id="UP000199391"/>
    </source>
</evidence>
<dbReference type="GO" id="GO:0006826">
    <property type="term" value="P:iron ion transport"/>
    <property type="evidence" value="ECO:0007669"/>
    <property type="project" value="UniProtKB-KW"/>
</dbReference>
<comment type="subcellular location">
    <subcellularLocation>
        <location evidence="1 11">Cell outer membrane</location>
        <topology evidence="1 11">Multi-pass membrane protein</topology>
    </subcellularLocation>
</comment>
<reference evidence="17" key="1">
    <citation type="submission" date="2016-10" db="EMBL/GenBank/DDBJ databases">
        <authorList>
            <person name="Varghese N."/>
            <person name="Submissions S."/>
        </authorList>
    </citation>
    <scope>NUCLEOTIDE SEQUENCE [LARGE SCALE GENOMIC DNA]</scope>
    <source>
        <strain evidence="17">CGMCC 1.11014</strain>
    </source>
</reference>
<gene>
    <name evidence="16" type="ORF">SAMN05216552_1008116</name>
</gene>
<evidence type="ECO:0000256" key="11">
    <source>
        <dbReference type="PROSITE-ProRule" id="PRU01360"/>
    </source>
</evidence>
<keyword evidence="3 11" id="KW-1134">Transmembrane beta strand</keyword>
<evidence type="ECO:0000256" key="1">
    <source>
        <dbReference type="ARBA" id="ARBA00004571"/>
    </source>
</evidence>
<dbReference type="PANTHER" id="PTHR32552:SF81">
    <property type="entry name" value="TONB-DEPENDENT OUTER MEMBRANE RECEPTOR"/>
    <property type="match status" value="1"/>
</dbReference>
<evidence type="ECO:0000256" key="6">
    <source>
        <dbReference type="ARBA" id="ARBA00023004"/>
    </source>
</evidence>
<keyword evidence="2 11" id="KW-0813">Transport</keyword>
<keyword evidence="17" id="KW-1185">Reference proteome</keyword>
<evidence type="ECO:0000259" key="15">
    <source>
        <dbReference type="Pfam" id="PF07715"/>
    </source>
</evidence>
<keyword evidence="7" id="KW-0406">Ion transport</keyword>
<name>A0A1I7ILA4_9BURK</name>
<dbReference type="EMBL" id="FPBO01000008">
    <property type="protein sequence ID" value="SFU73686.1"/>
    <property type="molecule type" value="Genomic_DNA"/>
</dbReference>
<evidence type="ECO:0000256" key="7">
    <source>
        <dbReference type="ARBA" id="ARBA00023065"/>
    </source>
</evidence>
<organism evidence="16 17">
    <name type="scientific">Pseudoduganella namucuonensis</name>
    <dbReference type="NCBI Taxonomy" id="1035707"/>
    <lineage>
        <taxon>Bacteria</taxon>
        <taxon>Pseudomonadati</taxon>
        <taxon>Pseudomonadota</taxon>
        <taxon>Betaproteobacteria</taxon>
        <taxon>Burkholderiales</taxon>
        <taxon>Oxalobacteraceae</taxon>
        <taxon>Telluria group</taxon>
        <taxon>Pseudoduganella</taxon>
    </lineage>
</organism>
<dbReference type="InterPro" id="IPR012910">
    <property type="entry name" value="Plug_dom"/>
</dbReference>
<dbReference type="PROSITE" id="PS52016">
    <property type="entry name" value="TONB_DEPENDENT_REC_3"/>
    <property type="match status" value="1"/>
</dbReference>
<evidence type="ECO:0000256" key="4">
    <source>
        <dbReference type="ARBA" id="ARBA00022496"/>
    </source>
</evidence>
<dbReference type="Pfam" id="PF00593">
    <property type="entry name" value="TonB_dep_Rec_b-barrel"/>
    <property type="match status" value="1"/>
</dbReference>
<dbReference type="Proteomes" id="UP000199391">
    <property type="component" value="Unassembled WGS sequence"/>
</dbReference>
<keyword evidence="8 12" id="KW-0798">TonB box</keyword>
<feature type="signal peptide" evidence="13">
    <location>
        <begin position="1"/>
        <end position="21"/>
    </location>
</feature>
<evidence type="ECO:0000259" key="14">
    <source>
        <dbReference type="Pfam" id="PF00593"/>
    </source>
</evidence>
<evidence type="ECO:0000256" key="12">
    <source>
        <dbReference type="RuleBase" id="RU003357"/>
    </source>
</evidence>
<dbReference type="GO" id="GO:0009279">
    <property type="term" value="C:cell outer membrane"/>
    <property type="evidence" value="ECO:0007669"/>
    <property type="project" value="UniProtKB-SubCell"/>
</dbReference>
<feature type="domain" description="TonB-dependent receptor-like beta-barrel" evidence="14">
    <location>
        <begin position="266"/>
        <end position="706"/>
    </location>
</feature>
<evidence type="ECO:0000313" key="16">
    <source>
        <dbReference type="EMBL" id="SFU73686.1"/>
    </source>
</evidence>
<keyword evidence="10 11" id="KW-0998">Cell outer membrane</keyword>
<feature type="domain" description="TonB-dependent receptor plug" evidence="15">
    <location>
        <begin position="50"/>
        <end position="154"/>
    </location>
</feature>
<dbReference type="STRING" id="1035707.SAMN05216552_1008116"/>
<dbReference type="AlphaFoldDB" id="A0A1I7ILA4"/>